<name>A0A059CFE6_EUCGR</name>
<evidence type="ECO:0000313" key="1">
    <source>
        <dbReference type="EMBL" id="KCW77097.1"/>
    </source>
</evidence>
<dbReference type="AlphaFoldDB" id="A0A059CFE6"/>
<protein>
    <submittedName>
        <fullName evidence="1">Uncharacterized protein</fullName>
    </submittedName>
</protein>
<dbReference type="EMBL" id="KK198756">
    <property type="protein sequence ID" value="KCW77097.1"/>
    <property type="molecule type" value="Genomic_DNA"/>
</dbReference>
<dbReference type="PROSITE" id="PS51257">
    <property type="entry name" value="PROKAR_LIPOPROTEIN"/>
    <property type="match status" value="1"/>
</dbReference>
<reference evidence="1" key="1">
    <citation type="submission" date="2013-07" db="EMBL/GenBank/DDBJ databases">
        <title>The genome of Eucalyptus grandis.</title>
        <authorList>
            <person name="Schmutz J."/>
            <person name="Hayes R."/>
            <person name="Myburg A."/>
            <person name="Tuskan G."/>
            <person name="Grattapaglia D."/>
            <person name="Rokhsar D.S."/>
        </authorList>
    </citation>
    <scope>NUCLEOTIDE SEQUENCE</scope>
    <source>
        <tissue evidence="1">Leaf extractions</tissue>
    </source>
</reference>
<accession>A0A059CFE6</accession>
<dbReference type="InParanoid" id="A0A059CFE6"/>
<organism evidence="1">
    <name type="scientific">Eucalyptus grandis</name>
    <name type="common">Flooded gum</name>
    <dbReference type="NCBI Taxonomy" id="71139"/>
    <lineage>
        <taxon>Eukaryota</taxon>
        <taxon>Viridiplantae</taxon>
        <taxon>Streptophyta</taxon>
        <taxon>Embryophyta</taxon>
        <taxon>Tracheophyta</taxon>
        <taxon>Spermatophyta</taxon>
        <taxon>Magnoliopsida</taxon>
        <taxon>eudicotyledons</taxon>
        <taxon>Gunneridae</taxon>
        <taxon>Pentapetalae</taxon>
        <taxon>rosids</taxon>
        <taxon>malvids</taxon>
        <taxon>Myrtales</taxon>
        <taxon>Myrtaceae</taxon>
        <taxon>Myrtoideae</taxon>
        <taxon>Eucalypteae</taxon>
        <taxon>Eucalyptus</taxon>
    </lineage>
</organism>
<sequence length="70" mass="8032">MTKEKVPTFFLFFSRTNLLLSWSPWIGMACTKRKLQMLNGCFFCAAQAPLSPLSKLIIIKKAFEKFEVLA</sequence>
<gene>
    <name evidence="1" type="ORF">EUGRSUZ_D01437</name>
</gene>
<dbReference type="Gramene" id="KCW77097">
    <property type="protein sequence ID" value="KCW77097"/>
    <property type="gene ID" value="EUGRSUZ_D01437"/>
</dbReference>
<proteinExistence type="predicted"/>